<dbReference type="InterPro" id="IPR036389">
    <property type="entry name" value="RNase_III_sf"/>
</dbReference>
<dbReference type="GO" id="GO:0003723">
    <property type="term" value="F:RNA binding"/>
    <property type="evidence" value="ECO:0007669"/>
    <property type="project" value="TreeGrafter"/>
</dbReference>
<dbReference type="GO" id="GO:0004525">
    <property type="term" value="F:ribonuclease III activity"/>
    <property type="evidence" value="ECO:0007669"/>
    <property type="project" value="InterPro"/>
</dbReference>
<gene>
    <name evidence="2" type="ORF">V8G54_017935</name>
</gene>
<reference evidence="2 3" key="1">
    <citation type="journal article" date="2023" name="Life. Sci Alliance">
        <title>Evolutionary insights into 3D genome organization and epigenetic landscape of Vigna mungo.</title>
        <authorList>
            <person name="Junaid A."/>
            <person name="Singh B."/>
            <person name="Bhatia S."/>
        </authorList>
    </citation>
    <scope>NUCLEOTIDE SEQUENCE [LARGE SCALE GENOMIC DNA]</scope>
    <source>
        <strain evidence="2">Urdbean</strain>
    </source>
</reference>
<dbReference type="PANTHER" id="PTHR14950:SF70">
    <property type="entry name" value="ENDORIBONUCLEASE DICER HOMOLOG 2"/>
    <property type="match status" value="1"/>
</dbReference>
<dbReference type="GO" id="GO:0005737">
    <property type="term" value="C:cytoplasm"/>
    <property type="evidence" value="ECO:0007669"/>
    <property type="project" value="TreeGrafter"/>
</dbReference>
<accession>A0AAQ3N7M8</accession>
<organism evidence="2 3">
    <name type="scientific">Vigna mungo</name>
    <name type="common">Black gram</name>
    <name type="synonym">Phaseolus mungo</name>
    <dbReference type="NCBI Taxonomy" id="3915"/>
    <lineage>
        <taxon>Eukaryota</taxon>
        <taxon>Viridiplantae</taxon>
        <taxon>Streptophyta</taxon>
        <taxon>Embryophyta</taxon>
        <taxon>Tracheophyta</taxon>
        <taxon>Spermatophyta</taxon>
        <taxon>Magnoliopsida</taxon>
        <taxon>eudicotyledons</taxon>
        <taxon>Gunneridae</taxon>
        <taxon>Pentapetalae</taxon>
        <taxon>rosids</taxon>
        <taxon>fabids</taxon>
        <taxon>Fabales</taxon>
        <taxon>Fabaceae</taxon>
        <taxon>Papilionoideae</taxon>
        <taxon>50 kb inversion clade</taxon>
        <taxon>NPAAA clade</taxon>
        <taxon>indigoferoid/millettioid clade</taxon>
        <taxon>Phaseoleae</taxon>
        <taxon>Vigna</taxon>
    </lineage>
</organism>
<dbReference type="GO" id="GO:0005634">
    <property type="term" value="C:nucleus"/>
    <property type="evidence" value="ECO:0007669"/>
    <property type="project" value="TreeGrafter"/>
</dbReference>
<dbReference type="GO" id="GO:0030422">
    <property type="term" value="P:siRNA processing"/>
    <property type="evidence" value="ECO:0007669"/>
    <property type="project" value="TreeGrafter"/>
</dbReference>
<dbReference type="AlphaFoldDB" id="A0AAQ3N7M8"/>
<protein>
    <submittedName>
        <fullName evidence="2">Uncharacterized protein</fullName>
    </submittedName>
</protein>
<proteinExistence type="predicted"/>
<dbReference type="Gene3D" id="1.10.1520.10">
    <property type="entry name" value="Ribonuclease III domain"/>
    <property type="match status" value="1"/>
</dbReference>
<dbReference type="EMBL" id="CP144695">
    <property type="protein sequence ID" value="WVZ04589.1"/>
    <property type="molecule type" value="Genomic_DNA"/>
</dbReference>
<evidence type="ECO:0000256" key="1">
    <source>
        <dbReference type="ARBA" id="ARBA00022801"/>
    </source>
</evidence>
<sequence length="144" mass="16655">MKKEFGVRLNFKVELLSGFMLKKEIRESLRGQWVWEKVLEDILESLGGVILVDSGYDKEVVAKHQATFGTLVTPETLKLHPIREFYEVCQKRSFKIIQDVVSHKGDVTNYRMKVEADGVIHQYEYIVGSIKEEVHRGDTNTNEI</sequence>
<evidence type="ECO:0000313" key="2">
    <source>
        <dbReference type="EMBL" id="WVZ04589.1"/>
    </source>
</evidence>
<dbReference type="PANTHER" id="PTHR14950">
    <property type="entry name" value="DICER-RELATED"/>
    <property type="match status" value="1"/>
</dbReference>
<name>A0AAQ3N7M8_VIGMU</name>
<keyword evidence="1" id="KW-0378">Hydrolase</keyword>
<evidence type="ECO:0000313" key="3">
    <source>
        <dbReference type="Proteomes" id="UP001374535"/>
    </source>
</evidence>
<dbReference type="Proteomes" id="UP001374535">
    <property type="component" value="Chromosome 6"/>
</dbReference>
<keyword evidence="3" id="KW-1185">Reference proteome</keyword>